<evidence type="ECO:0000256" key="3">
    <source>
        <dbReference type="ARBA" id="ARBA00001936"/>
    </source>
</evidence>
<dbReference type="InterPro" id="IPR013658">
    <property type="entry name" value="SGL"/>
</dbReference>
<evidence type="ECO:0000256" key="14">
    <source>
        <dbReference type="PIRSR" id="PIRSR605511-1"/>
    </source>
</evidence>
<dbReference type="EC" id="3.1.1.17" evidence="7"/>
<comment type="cofactor">
    <cofactor evidence="2">
        <name>Ca(2+)</name>
        <dbReference type="ChEBI" id="CHEBI:29108"/>
    </cofactor>
</comment>
<comment type="cofactor">
    <cofactor evidence="3">
        <name>Mn(2+)</name>
        <dbReference type="ChEBI" id="CHEBI:29035"/>
    </cofactor>
</comment>
<comment type="subcellular location">
    <subcellularLocation>
        <location evidence="5">Cytoplasm</location>
    </subcellularLocation>
</comment>
<evidence type="ECO:0000256" key="10">
    <source>
        <dbReference type="ARBA" id="ARBA00022723"/>
    </source>
</evidence>
<feature type="binding site" evidence="15">
    <location>
        <position position="248"/>
    </location>
    <ligand>
        <name>substrate</name>
    </ligand>
</feature>
<comment type="similarity">
    <text evidence="6">Belongs to the SMP-30/CGR1 family.</text>
</comment>
<dbReference type="EMBL" id="OD566391">
    <property type="protein sequence ID" value="CAD7443894.1"/>
    <property type="molecule type" value="Genomic_DNA"/>
</dbReference>
<accession>A0A7R9F0K5</accession>
<feature type="binding site" evidence="15">
    <location>
        <position position="301"/>
    </location>
    <ligand>
        <name>a divalent metal cation</name>
        <dbReference type="ChEBI" id="CHEBI:60240"/>
    </ligand>
</feature>
<evidence type="ECO:0000256" key="1">
    <source>
        <dbReference type="ARBA" id="ARBA00001589"/>
    </source>
</evidence>
<feature type="domain" description="SMP-30/Gluconolactonase/LRE-like region" evidence="17">
    <location>
        <begin position="190"/>
        <end position="413"/>
    </location>
</feature>
<keyword evidence="11" id="KW-0378">Hydrolase</keyword>
<dbReference type="Pfam" id="PF08450">
    <property type="entry name" value="SGL"/>
    <property type="match status" value="1"/>
</dbReference>
<feature type="compositionally biased region" description="Polar residues" evidence="16">
    <location>
        <begin position="64"/>
        <end position="80"/>
    </location>
</feature>
<dbReference type="InterPro" id="IPR005511">
    <property type="entry name" value="SMP-30"/>
</dbReference>
<dbReference type="GO" id="GO:0030234">
    <property type="term" value="F:enzyme regulator activity"/>
    <property type="evidence" value="ECO:0007669"/>
    <property type="project" value="InterPro"/>
</dbReference>
<dbReference type="PANTHER" id="PTHR10907:SF66">
    <property type="entry name" value="MIP34848P1-RELATED"/>
    <property type="match status" value="1"/>
</dbReference>
<keyword evidence="12" id="KW-0106">Calcium</keyword>
<dbReference type="InterPro" id="IPR011042">
    <property type="entry name" value="6-blade_b-propeller_TolB-like"/>
</dbReference>
<dbReference type="InterPro" id="IPR008367">
    <property type="entry name" value="Regucalcin"/>
</dbReference>
<sequence length="451" mass="49415">MRGGQTGASERLSARTRLKDRTGSTFQARALDPVQSSLQALGNIISYVRRHYSMGGWVRASQTTGDTSHLSEQGFGTSMAPSRVDDVIPKPLDKRIGSTGKSVVEGLCQLPEVVLDGRHIQVAMQCLIPIMPRCVHNDPQTHALERLHPPHIRVRQVAPSGTRLVEDRSEQLLVQCQTDRYGSFCGPKRQGVDTRESSSFIIPIKNEPNKFLISTERSLTILNWDGESDKPTGLQTIVTVEEDKPNNRFNDGKADPSGKVWAGTLGGEISPGVFEQKVAAFYSFKNPRSPVKHLSNVSLSNGLTWTRDLKTLYYIDTLKGQIEAFDNDPKTEKISNGRVIVDFKEKGILGNPDGLTIDTEGKLWVANFNGSQILRVDPTTGSVLRTLQIPANKVTCAVFGGANLDELYVTTANIRDTPEERGKFPLGGTTFRVTGLGVKGYAGDKAVLDLE</sequence>
<comment type="cofactor">
    <cofactor evidence="15">
        <name>Zn(2+)</name>
        <dbReference type="ChEBI" id="CHEBI:29105"/>
    </cofactor>
    <text evidence="15">Binds 1 divalent metal cation per subunit.</text>
</comment>
<keyword evidence="9" id="KW-0963">Cytoplasm</keyword>
<evidence type="ECO:0000256" key="7">
    <source>
        <dbReference type="ARBA" id="ARBA00013227"/>
    </source>
</evidence>
<evidence type="ECO:0000256" key="11">
    <source>
        <dbReference type="ARBA" id="ARBA00022801"/>
    </source>
</evidence>
<evidence type="ECO:0000256" key="5">
    <source>
        <dbReference type="ARBA" id="ARBA00004496"/>
    </source>
</evidence>
<dbReference type="PRINTS" id="PR01790">
    <property type="entry name" value="SMP30FAMILY"/>
</dbReference>
<proteinExistence type="inferred from homology"/>
<evidence type="ECO:0000256" key="9">
    <source>
        <dbReference type="ARBA" id="ARBA00022490"/>
    </source>
</evidence>
<keyword evidence="10 15" id="KW-0479">Metal-binding</keyword>
<organism evidence="18">
    <name type="scientific">Timema bartmani</name>
    <dbReference type="NCBI Taxonomy" id="61472"/>
    <lineage>
        <taxon>Eukaryota</taxon>
        <taxon>Metazoa</taxon>
        <taxon>Ecdysozoa</taxon>
        <taxon>Arthropoda</taxon>
        <taxon>Hexapoda</taxon>
        <taxon>Insecta</taxon>
        <taxon>Pterygota</taxon>
        <taxon>Neoptera</taxon>
        <taxon>Polyneoptera</taxon>
        <taxon>Phasmatodea</taxon>
        <taxon>Timematodea</taxon>
        <taxon>Timematoidea</taxon>
        <taxon>Timematidae</taxon>
        <taxon>Timema</taxon>
    </lineage>
</organism>
<evidence type="ECO:0000256" key="13">
    <source>
        <dbReference type="ARBA" id="ARBA00032464"/>
    </source>
</evidence>
<dbReference type="AlphaFoldDB" id="A0A7R9F0K5"/>
<comment type="cofactor">
    <cofactor evidence="4">
        <name>Mg(2+)</name>
        <dbReference type="ChEBI" id="CHEBI:18420"/>
    </cofactor>
</comment>
<dbReference type="GO" id="GO:0005509">
    <property type="term" value="F:calcium ion binding"/>
    <property type="evidence" value="ECO:0007669"/>
    <property type="project" value="InterPro"/>
</dbReference>
<dbReference type="SUPFAM" id="SSF63829">
    <property type="entry name" value="Calcium-dependent phosphotriesterase"/>
    <property type="match status" value="1"/>
</dbReference>
<evidence type="ECO:0000256" key="2">
    <source>
        <dbReference type="ARBA" id="ARBA00001913"/>
    </source>
</evidence>
<evidence type="ECO:0000313" key="18">
    <source>
        <dbReference type="EMBL" id="CAD7443894.1"/>
    </source>
</evidence>
<keyword evidence="15" id="KW-0862">Zinc</keyword>
<evidence type="ECO:0000256" key="4">
    <source>
        <dbReference type="ARBA" id="ARBA00001946"/>
    </source>
</evidence>
<gene>
    <name evidence="18" type="ORF">TBIB3V08_LOCUS6290</name>
</gene>
<feature type="binding site" evidence="15">
    <location>
        <position position="353"/>
    </location>
    <ligand>
        <name>a divalent metal cation</name>
        <dbReference type="ChEBI" id="CHEBI:60240"/>
    </ligand>
</feature>
<name>A0A7R9F0K5_9NEOP</name>
<dbReference type="Gene3D" id="2.120.10.30">
    <property type="entry name" value="TolB, C-terminal domain"/>
    <property type="match status" value="1"/>
</dbReference>
<protein>
    <recommendedName>
        <fullName evidence="8">Regucalcin</fullName>
        <ecNumber evidence="7">3.1.1.17</ecNumber>
    </recommendedName>
    <alternativeName>
        <fullName evidence="13">Gluconolactonase</fullName>
    </alternativeName>
</protein>
<dbReference type="PRINTS" id="PR01791">
    <property type="entry name" value="REGUCALCIN"/>
</dbReference>
<evidence type="ECO:0000256" key="15">
    <source>
        <dbReference type="PIRSR" id="PIRSR605511-2"/>
    </source>
</evidence>
<feature type="binding site" evidence="15">
    <location>
        <position position="268"/>
    </location>
    <ligand>
        <name>substrate</name>
    </ligand>
</feature>
<evidence type="ECO:0000259" key="17">
    <source>
        <dbReference type="Pfam" id="PF08450"/>
    </source>
</evidence>
<feature type="active site" description="Proton donor/acceptor" evidence="14">
    <location>
        <position position="353"/>
    </location>
</feature>
<dbReference type="GO" id="GO:0004341">
    <property type="term" value="F:gluconolactonase activity"/>
    <property type="evidence" value="ECO:0007669"/>
    <property type="project" value="UniProtKB-EC"/>
</dbReference>
<dbReference type="GO" id="GO:0005737">
    <property type="term" value="C:cytoplasm"/>
    <property type="evidence" value="ECO:0007669"/>
    <property type="project" value="UniProtKB-SubCell"/>
</dbReference>
<feature type="binding site" evidence="15">
    <location>
        <position position="250"/>
    </location>
    <ligand>
        <name>substrate</name>
    </ligand>
</feature>
<evidence type="ECO:0000256" key="8">
    <source>
        <dbReference type="ARBA" id="ARBA00016808"/>
    </source>
</evidence>
<evidence type="ECO:0000256" key="16">
    <source>
        <dbReference type="SAM" id="MobiDB-lite"/>
    </source>
</evidence>
<evidence type="ECO:0000256" key="12">
    <source>
        <dbReference type="ARBA" id="ARBA00022837"/>
    </source>
</evidence>
<feature type="region of interest" description="Disordered" evidence="16">
    <location>
        <begin position="1"/>
        <end position="21"/>
    </location>
</feature>
<feature type="region of interest" description="Disordered" evidence="16">
    <location>
        <begin position="64"/>
        <end position="84"/>
    </location>
</feature>
<reference evidence="18" key="1">
    <citation type="submission" date="2020-11" db="EMBL/GenBank/DDBJ databases">
        <authorList>
            <person name="Tran Van P."/>
        </authorList>
    </citation>
    <scope>NUCLEOTIDE SEQUENCE</scope>
</reference>
<comment type="catalytic activity">
    <reaction evidence="1">
        <text>D-glucono-1,5-lactone + H2O = D-gluconate + H(+)</text>
        <dbReference type="Rhea" id="RHEA:10440"/>
        <dbReference type="ChEBI" id="CHEBI:15377"/>
        <dbReference type="ChEBI" id="CHEBI:15378"/>
        <dbReference type="ChEBI" id="CHEBI:16217"/>
        <dbReference type="ChEBI" id="CHEBI:18391"/>
        <dbReference type="EC" id="3.1.1.17"/>
    </reaction>
</comment>
<dbReference type="GO" id="GO:0019853">
    <property type="term" value="P:L-ascorbic acid biosynthetic process"/>
    <property type="evidence" value="ECO:0007669"/>
    <property type="project" value="TreeGrafter"/>
</dbReference>
<evidence type="ECO:0000256" key="6">
    <source>
        <dbReference type="ARBA" id="ARBA00008853"/>
    </source>
</evidence>
<dbReference type="PANTHER" id="PTHR10907">
    <property type="entry name" value="REGUCALCIN"/>
    <property type="match status" value="1"/>
</dbReference>